<gene>
    <name evidence="9" type="ORF">DMH04_18505</name>
</gene>
<accession>A0A428ZB39</accession>
<evidence type="ECO:0000256" key="6">
    <source>
        <dbReference type="SAM" id="MobiDB-lite"/>
    </source>
</evidence>
<comment type="caution">
    <text evidence="9">The sequence shown here is derived from an EMBL/GenBank/DDBJ whole genome shotgun (WGS) entry which is preliminary data.</text>
</comment>
<organism evidence="9 10">
    <name type="scientific">Kibdelosporangium aridum</name>
    <dbReference type="NCBI Taxonomy" id="2030"/>
    <lineage>
        <taxon>Bacteria</taxon>
        <taxon>Bacillati</taxon>
        <taxon>Actinomycetota</taxon>
        <taxon>Actinomycetes</taxon>
        <taxon>Pseudonocardiales</taxon>
        <taxon>Pseudonocardiaceae</taxon>
        <taxon>Kibdelosporangium</taxon>
    </lineage>
</organism>
<keyword evidence="3 7" id="KW-0812">Transmembrane</keyword>
<evidence type="ECO:0000313" key="9">
    <source>
        <dbReference type="EMBL" id="RSM85279.1"/>
    </source>
</evidence>
<evidence type="ECO:0000256" key="1">
    <source>
        <dbReference type="ARBA" id="ARBA00004141"/>
    </source>
</evidence>
<dbReference type="Pfam" id="PF03600">
    <property type="entry name" value="CitMHS"/>
    <property type="match status" value="1"/>
</dbReference>
<dbReference type="GO" id="GO:0016020">
    <property type="term" value="C:membrane"/>
    <property type="evidence" value="ECO:0007669"/>
    <property type="project" value="UniProtKB-SubCell"/>
</dbReference>
<feature type="compositionally biased region" description="Low complexity" evidence="6">
    <location>
        <begin position="65"/>
        <end position="74"/>
    </location>
</feature>
<protein>
    <recommendedName>
        <fullName evidence="8">Citrate transporter-like domain-containing protein</fullName>
    </recommendedName>
</protein>
<keyword evidence="5 7" id="KW-0472">Membrane</keyword>
<name>A0A428ZB39_KIBAR</name>
<evidence type="ECO:0000256" key="3">
    <source>
        <dbReference type="ARBA" id="ARBA00022692"/>
    </source>
</evidence>
<dbReference type="AlphaFoldDB" id="A0A428ZB39"/>
<dbReference type="EMBL" id="QHKI01000013">
    <property type="protein sequence ID" value="RSM85279.1"/>
    <property type="molecule type" value="Genomic_DNA"/>
</dbReference>
<evidence type="ECO:0000313" key="10">
    <source>
        <dbReference type="Proteomes" id="UP000287547"/>
    </source>
</evidence>
<feature type="domain" description="Citrate transporter-like" evidence="8">
    <location>
        <begin position="2"/>
        <end position="59"/>
    </location>
</feature>
<sequence length="82" mass="8818">MLMLLIGATNAERAFFSEESGVDWNVIVLLLGMMLIITVLQRTGVFEFVAIWTAKRQPRRGRIGHGPSSSGGSICAANLPSG</sequence>
<keyword evidence="4 7" id="KW-1133">Transmembrane helix</keyword>
<comment type="subcellular location">
    <subcellularLocation>
        <location evidence="1">Membrane</location>
        <topology evidence="1">Multi-pass membrane protein</topology>
    </subcellularLocation>
</comment>
<dbReference type="GO" id="GO:0055085">
    <property type="term" value="P:transmembrane transport"/>
    <property type="evidence" value="ECO:0007669"/>
    <property type="project" value="InterPro"/>
</dbReference>
<dbReference type="RefSeq" id="WP_037267667.1">
    <property type="nucleotide sequence ID" value="NZ_QHKI01000013.1"/>
</dbReference>
<evidence type="ECO:0000256" key="7">
    <source>
        <dbReference type="SAM" id="Phobius"/>
    </source>
</evidence>
<evidence type="ECO:0000256" key="4">
    <source>
        <dbReference type="ARBA" id="ARBA00022989"/>
    </source>
</evidence>
<evidence type="ECO:0000259" key="8">
    <source>
        <dbReference type="Pfam" id="PF03600"/>
    </source>
</evidence>
<reference evidence="9 10" key="1">
    <citation type="submission" date="2018-05" db="EMBL/GenBank/DDBJ databases">
        <title>Evolution of GPA BGCs.</title>
        <authorList>
            <person name="Waglechner N."/>
            <person name="Wright G.D."/>
        </authorList>
    </citation>
    <scope>NUCLEOTIDE SEQUENCE [LARGE SCALE GENOMIC DNA]</scope>
    <source>
        <strain evidence="9 10">A82846</strain>
    </source>
</reference>
<evidence type="ECO:0000256" key="2">
    <source>
        <dbReference type="ARBA" id="ARBA00022448"/>
    </source>
</evidence>
<proteinExistence type="predicted"/>
<keyword evidence="2" id="KW-0813">Transport</keyword>
<evidence type="ECO:0000256" key="5">
    <source>
        <dbReference type="ARBA" id="ARBA00023136"/>
    </source>
</evidence>
<feature type="transmembrane region" description="Helical" evidence="7">
    <location>
        <begin position="24"/>
        <end position="52"/>
    </location>
</feature>
<dbReference type="Proteomes" id="UP000287547">
    <property type="component" value="Unassembled WGS sequence"/>
</dbReference>
<feature type="region of interest" description="Disordered" evidence="6">
    <location>
        <begin position="59"/>
        <end position="82"/>
    </location>
</feature>
<dbReference type="InterPro" id="IPR004680">
    <property type="entry name" value="Cit_transptr-like_dom"/>
</dbReference>